<dbReference type="GO" id="GO:0005634">
    <property type="term" value="C:nucleus"/>
    <property type="evidence" value="ECO:0007669"/>
    <property type="project" value="TreeGrafter"/>
</dbReference>
<sequence length="121" mass="13688">MSVYHYYRPTQRSLFNELMEDFGRIDRHLVPFCQGRTSSEINLDGRTLTIQGEQEVKNDSGYSKKSFSRVIILPEDVDVAAVVSNLSEDGKLSIEAPKKEAIQGRSIPIQKQEALQQNSSQ</sequence>
<evidence type="ECO:0000256" key="2">
    <source>
        <dbReference type="RuleBase" id="RU003616"/>
    </source>
</evidence>
<dbReference type="CDD" id="cd06526">
    <property type="entry name" value="metazoan_ACD"/>
    <property type="match status" value="1"/>
</dbReference>
<keyword evidence="5" id="KW-1185">Reference proteome</keyword>
<dbReference type="GO" id="GO:0036498">
    <property type="term" value="P:IRE1-mediated unfolded protein response"/>
    <property type="evidence" value="ECO:0007669"/>
    <property type="project" value="TreeGrafter"/>
</dbReference>
<dbReference type="EMBL" id="PDUG01000005">
    <property type="protein sequence ID" value="PIC28702.1"/>
    <property type="molecule type" value="Genomic_DNA"/>
</dbReference>
<protein>
    <recommendedName>
        <fullName evidence="3">SHSP domain-containing protein</fullName>
    </recommendedName>
</protein>
<dbReference type="GO" id="GO:0009408">
    <property type="term" value="P:response to heat"/>
    <property type="evidence" value="ECO:0007669"/>
    <property type="project" value="TreeGrafter"/>
</dbReference>
<feature type="domain" description="SHSP" evidence="3">
    <location>
        <begin position="5"/>
        <end position="112"/>
    </location>
</feature>
<dbReference type="InterPro" id="IPR002068">
    <property type="entry name" value="A-crystallin/Hsp20_dom"/>
</dbReference>
<dbReference type="InterPro" id="IPR008978">
    <property type="entry name" value="HSP20-like_chaperone"/>
</dbReference>
<dbReference type="InterPro" id="IPR001436">
    <property type="entry name" value="Alpha-crystallin/sHSP_animal"/>
</dbReference>
<dbReference type="Gene3D" id="2.60.40.790">
    <property type="match status" value="1"/>
</dbReference>
<comment type="caution">
    <text evidence="4">The sequence shown here is derived from an EMBL/GenBank/DDBJ whole genome shotgun (WGS) entry which is preliminary data.</text>
</comment>
<dbReference type="PROSITE" id="PS01031">
    <property type="entry name" value="SHSP"/>
    <property type="match status" value="1"/>
</dbReference>
<evidence type="ECO:0000259" key="3">
    <source>
        <dbReference type="PROSITE" id="PS01031"/>
    </source>
</evidence>
<evidence type="ECO:0000256" key="1">
    <source>
        <dbReference type="PROSITE-ProRule" id="PRU00285"/>
    </source>
</evidence>
<dbReference type="GO" id="GO:0051082">
    <property type="term" value="F:unfolded protein binding"/>
    <property type="evidence" value="ECO:0007669"/>
    <property type="project" value="TreeGrafter"/>
</dbReference>
<organism evidence="4 5">
    <name type="scientific">Caenorhabditis nigoni</name>
    <dbReference type="NCBI Taxonomy" id="1611254"/>
    <lineage>
        <taxon>Eukaryota</taxon>
        <taxon>Metazoa</taxon>
        <taxon>Ecdysozoa</taxon>
        <taxon>Nematoda</taxon>
        <taxon>Chromadorea</taxon>
        <taxon>Rhabditida</taxon>
        <taxon>Rhabditina</taxon>
        <taxon>Rhabditomorpha</taxon>
        <taxon>Rhabditoidea</taxon>
        <taxon>Rhabditidae</taxon>
        <taxon>Peloderinae</taxon>
        <taxon>Caenorhabditis</taxon>
    </lineage>
</organism>
<comment type="similarity">
    <text evidence="1 2">Belongs to the small heat shock protein (HSP20) family.</text>
</comment>
<dbReference type="PRINTS" id="PR00299">
    <property type="entry name" value="ACRYSTALLIN"/>
</dbReference>
<dbReference type="GO" id="GO:0005737">
    <property type="term" value="C:cytoplasm"/>
    <property type="evidence" value="ECO:0007669"/>
    <property type="project" value="TreeGrafter"/>
</dbReference>
<dbReference type="GO" id="GO:0042026">
    <property type="term" value="P:protein refolding"/>
    <property type="evidence" value="ECO:0007669"/>
    <property type="project" value="TreeGrafter"/>
</dbReference>
<dbReference type="Proteomes" id="UP000230233">
    <property type="component" value="Chromosome V"/>
</dbReference>
<dbReference type="PANTHER" id="PTHR45640">
    <property type="entry name" value="HEAT SHOCK PROTEIN HSP-12.2-RELATED"/>
    <property type="match status" value="1"/>
</dbReference>
<gene>
    <name evidence="4" type="primary">Cnig_chr_V.g20528</name>
    <name evidence="4" type="ORF">B9Z55_020528</name>
</gene>
<evidence type="ECO:0000313" key="5">
    <source>
        <dbReference type="Proteomes" id="UP000230233"/>
    </source>
</evidence>
<dbReference type="AlphaFoldDB" id="A0A2G5TN81"/>
<dbReference type="OrthoDB" id="1431247at2759"/>
<evidence type="ECO:0000313" key="4">
    <source>
        <dbReference type="EMBL" id="PIC28702.1"/>
    </source>
</evidence>
<dbReference type="PANTHER" id="PTHR45640:SF1">
    <property type="entry name" value="HEAT SHOCK PROTEIN HSP-16.1_HSP-16.11-RELATED"/>
    <property type="match status" value="1"/>
</dbReference>
<name>A0A2G5TN81_9PELO</name>
<dbReference type="SUPFAM" id="SSF49764">
    <property type="entry name" value="HSP20-like chaperones"/>
    <property type="match status" value="1"/>
</dbReference>
<proteinExistence type="inferred from homology"/>
<accession>A0A2G5TN81</accession>
<reference evidence="5" key="1">
    <citation type="submission" date="2017-10" db="EMBL/GenBank/DDBJ databases">
        <title>Rapid genome shrinkage in a self-fertile nematode reveals novel sperm competition proteins.</title>
        <authorList>
            <person name="Yin D."/>
            <person name="Schwarz E.M."/>
            <person name="Thomas C.G."/>
            <person name="Felde R.L."/>
            <person name="Korf I.F."/>
            <person name="Cutter A.D."/>
            <person name="Schartner C.M."/>
            <person name="Ralston E.J."/>
            <person name="Meyer B.J."/>
            <person name="Haag E.S."/>
        </authorList>
    </citation>
    <scope>NUCLEOTIDE SEQUENCE [LARGE SCALE GENOMIC DNA]</scope>
    <source>
        <strain evidence="5">JU1422</strain>
    </source>
</reference>
<dbReference type="Pfam" id="PF00011">
    <property type="entry name" value="HSP20"/>
    <property type="match status" value="1"/>
</dbReference>